<evidence type="ECO:0000313" key="9">
    <source>
        <dbReference type="Proteomes" id="UP000186895"/>
    </source>
</evidence>
<keyword evidence="4" id="KW-0963">Cytoplasm</keyword>
<accession>A0A1N6NIM2</accession>
<dbReference type="InterPro" id="IPR022496">
    <property type="entry name" value="T6A_TsaB"/>
</dbReference>
<dbReference type="CDD" id="cd24032">
    <property type="entry name" value="ASKHA_NBD_TsaB"/>
    <property type="match status" value="1"/>
</dbReference>
<gene>
    <name evidence="8" type="ORF">SAMN05421647_101345</name>
</gene>
<dbReference type="InterPro" id="IPR043129">
    <property type="entry name" value="ATPase_NBD"/>
</dbReference>
<proteinExistence type="inferred from homology"/>
<reference evidence="9" key="1">
    <citation type="submission" date="2017-01" db="EMBL/GenBank/DDBJ databases">
        <authorList>
            <person name="Varghese N."/>
            <person name="Submissions S."/>
        </authorList>
    </citation>
    <scope>NUCLEOTIDE SEQUENCE [LARGE SCALE GENOMIC DNA]</scope>
    <source>
        <strain evidence="9">DSM 7027</strain>
    </source>
</reference>
<dbReference type="STRING" id="49186.SAMN05421647_101345"/>
<evidence type="ECO:0000256" key="5">
    <source>
        <dbReference type="ARBA" id="ARBA00022694"/>
    </source>
</evidence>
<evidence type="ECO:0000256" key="4">
    <source>
        <dbReference type="ARBA" id="ARBA00022490"/>
    </source>
</evidence>
<sequence length="231" mass="24815">MSKILALDTSTDACSAALLLDGQLLKRFKVEPRRHTHLLLPMVDELLQESGVTLASLDAIAFGRGPGSFAGIRIATGAAQGLALAADVPVLPISTLESLAYEFVQEQSLQQGQLLTALDARMDEVYWCAWEVSEGKLARMTPERVAAPGDVQVEALKPGFAALGSGWRYAENMSEALVAAAQTPLLELYPNAATMALLAEQALARGEAVAPDDVQPVYLRDQVAWKKKDQQ</sequence>
<dbReference type="PANTHER" id="PTHR11735:SF11">
    <property type="entry name" value="TRNA THREONYLCARBAMOYLADENOSINE BIOSYNTHESIS PROTEIN TSAB"/>
    <property type="match status" value="1"/>
</dbReference>
<keyword evidence="5" id="KW-0819">tRNA processing</keyword>
<protein>
    <recommendedName>
        <fullName evidence="3">tRNA threonylcarbamoyladenosine biosynthesis protein TsaB</fullName>
    </recommendedName>
    <alternativeName>
        <fullName evidence="6">t(6)A37 threonylcarbamoyladenosine biosynthesis protein TsaB</fullName>
    </alternativeName>
</protein>
<evidence type="ECO:0000256" key="6">
    <source>
        <dbReference type="ARBA" id="ARBA00032446"/>
    </source>
</evidence>
<comment type="subcellular location">
    <subcellularLocation>
        <location evidence="1">Cytoplasm</location>
    </subcellularLocation>
</comment>
<feature type="domain" description="Gcp-like" evidence="7">
    <location>
        <begin position="33"/>
        <end position="227"/>
    </location>
</feature>
<name>A0A1N6NIM2_9GAMM</name>
<dbReference type="InterPro" id="IPR000905">
    <property type="entry name" value="Gcp-like_dom"/>
</dbReference>
<dbReference type="AlphaFoldDB" id="A0A1N6NIM2"/>
<evidence type="ECO:0000259" key="7">
    <source>
        <dbReference type="Pfam" id="PF00814"/>
    </source>
</evidence>
<evidence type="ECO:0000256" key="1">
    <source>
        <dbReference type="ARBA" id="ARBA00004496"/>
    </source>
</evidence>
<organism evidence="8 9">
    <name type="scientific">Marinobacterium stanieri</name>
    <dbReference type="NCBI Taxonomy" id="49186"/>
    <lineage>
        <taxon>Bacteria</taxon>
        <taxon>Pseudomonadati</taxon>
        <taxon>Pseudomonadota</taxon>
        <taxon>Gammaproteobacteria</taxon>
        <taxon>Oceanospirillales</taxon>
        <taxon>Oceanospirillaceae</taxon>
        <taxon>Marinobacterium</taxon>
    </lineage>
</organism>
<dbReference type="FunFam" id="3.30.420.40:FF:000097">
    <property type="entry name" value="tRNA threonylcarbamoyladenosine biosynthesis protein TsaB"/>
    <property type="match status" value="1"/>
</dbReference>
<dbReference type="SUPFAM" id="SSF53067">
    <property type="entry name" value="Actin-like ATPase domain"/>
    <property type="match status" value="2"/>
</dbReference>
<dbReference type="NCBIfam" id="TIGR03725">
    <property type="entry name" value="T6A_YeaZ"/>
    <property type="match status" value="1"/>
</dbReference>
<dbReference type="GO" id="GO:0002949">
    <property type="term" value="P:tRNA threonylcarbamoyladenosine modification"/>
    <property type="evidence" value="ECO:0007669"/>
    <property type="project" value="InterPro"/>
</dbReference>
<dbReference type="Proteomes" id="UP000186895">
    <property type="component" value="Unassembled WGS sequence"/>
</dbReference>
<dbReference type="Gene3D" id="3.30.420.40">
    <property type="match status" value="2"/>
</dbReference>
<evidence type="ECO:0000313" key="8">
    <source>
        <dbReference type="EMBL" id="SIP91872.1"/>
    </source>
</evidence>
<dbReference type="RefSeq" id="WP_076460308.1">
    <property type="nucleotide sequence ID" value="NZ_FTMN01000001.1"/>
</dbReference>
<evidence type="ECO:0000256" key="3">
    <source>
        <dbReference type="ARBA" id="ARBA00019012"/>
    </source>
</evidence>
<evidence type="ECO:0000256" key="2">
    <source>
        <dbReference type="ARBA" id="ARBA00010493"/>
    </source>
</evidence>
<keyword evidence="9" id="KW-1185">Reference proteome</keyword>
<dbReference type="PANTHER" id="PTHR11735">
    <property type="entry name" value="TRNA N6-ADENOSINE THREONYLCARBAMOYLTRANSFERASE"/>
    <property type="match status" value="1"/>
</dbReference>
<comment type="similarity">
    <text evidence="2">Belongs to the KAE1 / TsaD family. TsaB subfamily.</text>
</comment>
<dbReference type="eggNOG" id="COG1214">
    <property type="taxonomic scope" value="Bacteria"/>
</dbReference>
<dbReference type="EMBL" id="FTMN01000001">
    <property type="protein sequence ID" value="SIP91872.1"/>
    <property type="molecule type" value="Genomic_DNA"/>
</dbReference>
<dbReference type="Pfam" id="PF00814">
    <property type="entry name" value="TsaD"/>
    <property type="match status" value="1"/>
</dbReference>
<dbReference type="GO" id="GO:0005829">
    <property type="term" value="C:cytosol"/>
    <property type="evidence" value="ECO:0007669"/>
    <property type="project" value="TreeGrafter"/>
</dbReference>